<dbReference type="PANTHER" id="PTHR13966">
    <property type="entry name" value="ENDONUCLEASE RELATED"/>
    <property type="match status" value="1"/>
</dbReference>
<organism evidence="12 13">
    <name type="scientific">Ferruginibacter yonginensis</name>
    <dbReference type="NCBI Taxonomy" id="1310416"/>
    <lineage>
        <taxon>Bacteria</taxon>
        <taxon>Pseudomonadati</taxon>
        <taxon>Bacteroidota</taxon>
        <taxon>Chitinophagia</taxon>
        <taxon>Chitinophagales</taxon>
        <taxon>Chitinophagaceae</taxon>
        <taxon>Ferruginibacter</taxon>
    </lineage>
</organism>
<dbReference type="EMBL" id="JBHSCZ010000002">
    <property type="protein sequence ID" value="MFC4263106.1"/>
    <property type="molecule type" value="Genomic_DNA"/>
</dbReference>
<evidence type="ECO:0000256" key="9">
    <source>
        <dbReference type="SAM" id="Coils"/>
    </source>
</evidence>
<keyword evidence="5 8" id="KW-0255">Endonuclease</keyword>
<dbReference type="SUPFAM" id="SSF54060">
    <property type="entry name" value="His-Me finger endonucleases"/>
    <property type="match status" value="1"/>
</dbReference>
<evidence type="ECO:0000256" key="6">
    <source>
        <dbReference type="ARBA" id="ARBA00022801"/>
    </source>
</evidence>
<keyword evidence="9" id="KW-0175">Coiled coil</keyword>
<dbReference type="InterPro" id="IPR020821">
    <property type="entry name" value="ENPP1-3/EXOG-like_nuc-like"/>
</dbReference>
<dbReference type="SMART" id="SM00477">
    <property type="entry name" value="NUC"/>
    <property type="match status" value="1"/>
</dbReference>
<gene>
    <name evidence="12" type="ORF">ACFOWM_09465</name>
</gene>
<evidence type="ECO:0000259" key="11">
    <source>
        <dbReference type="SMART" id="SM00892"/>
    </source>
</evidence>
<dbReference type="InterPro" id="IPR044925">
    <property type="entry name" value="His-Me_finger_sf"/>
</dbReference>
<feature type="domain" description="DNA/RNA non-specific endonuclease/pyrophosphatase/phosphodiesterase" evidence="11">
    <location>
        <begin position="59"/>
        <end position="267"/>
    </location>
</feature>
<dbReference type="Proteomes" id="UP001595907">
    <property type="component" value="Unassembled WGS sequence"/>
</dbReference>
<comment type="similarity">
    <text evidence="2 8">Belongs to the DNA/RNA non-specific endonuclease family.</text>
</comment>
<proteinExistence type="inferred from homology"/>
<dbReference type="CDD" id="cd00091">
    <property type="entry name" value="NUC"/>
    <property type="match status" value="1"/>
</dbReference>
<sequence length="399" mass="44377">MQAQPIEIKIKEAVEQLNKIEQERKKANTQLENLKLEKICNDLVAIGLPAVAPNEQLVKHSAYYLDYAPTFKQARWVAHIITPDVINGVVFRTNDFRVDSLVKGGSAEEADYFTKTLKPDGSFLYDGYGYDRGHLAPSADFRWSQKALSESYYYSNMSPQLPDFNRGGWGDLEDAIRGYLYKNATTQLYVVTGPVLKEGLPVITKSKNKVAIPQLYFKVVLDAGQQKAIGFVMPNATITQPLQYYAVSIDSVEALTGLDFFNKLPLAQQAIFEANSNATDWLPTSNSADVAPLPQEQMAKNHFNTTVAQQYTKSNNEIYVCGTVVGARLSKAGNILINLDKQFPNQVFTIFIKKDNIPNFSYNPTDVLKGKIICAKGKVIDLGGTATMYIDSERALSVQ</sequence>
<evidence type="ECO:0000256" key="8">
    <source>
        <dbReference type="RuleBase" id="RU366055"/>
    </source>
</evidence>
<dbReference type="Pfam" id="PF01223">
    <property type="entry name" value="Endonuclease_NS"/>
    <property type="match status" value="1"/>
</dbReference>
<evidence type="ECO:0000256" key="5">
    <source>
        <dbReference type="ARBA" id="ARBA00022759"/>
    </source>
</evidence>
<evidence type="ECO:0000256" key="4">
    <source>
        <dbReference type="ARBA" id="ARBA00022723"/>
    </source>
</evidence>
<dbReference type="InterPro" id="IPR044929">
    <property type="entry name" value="DNA/RNA_non-sp_Endonuclease_sf"/>
</dbReference>
<evidence type="ECO:0000256" key="2">
    <source>
        <dbReference type="ARBA" id="ARBA00010052"/>
    </source>
</evidence>
<dbReference type="PANTHER" id="PTHR13966:SF5">
    <property type="entry name" value="ENDONUCLEASE G, MITOCHONDRIAL"/>
    <property type="match status" value="1"/>
</dbReference>
<dbReference type="Gene3D" id="3.40.570.10">
    <property type="entry name" value="Extracellular Endonuclease, subunit A"/>
    <property type="match status" value="1"/>
</dbReference>
<dbReference type="EC" id="3.1.30.-" evidence="8"/>
<dbReference type="PROSITE" id="PS01070">
    <property type="entry name" value="NUCLEASE_NON_SPEC"/>
    <property type="match status" value="1"/>
</dbReference>
<evidence type="ECO:0000256" key="7">
    <source>
        <dbReference type="ARBA" id="ARBA00022842"/>
    </source>
</evidence>
<keyword evidence="7" id="KW-0460">Magnesium</keyword>
<evidence type="ECO:0000256" key="3">
    <source>
        <dbReference type="ARBA" id="ARBA00022722"/>
    </source>
</evidence>
<feature type="coiled-coil region" evidence="9">
    <location>
        <begin position="3"/>
        <end position="37"/>
    </location>
</feature>
<reference evidence="13" key="1">
    <citation type="journal article" date="2019" name="Int. J. Syst. Evol. Microbiol.">
        <title>The Global Catalogue of Microorganisms (GCM) 10K type strain sequencing project: providing services to taxonomists for standard genome sequencing and annotation.</title>
        <authorList>
            <consortium name="The Broad Institute Genomics Platform"/>
            <consortium name="The Broad Institute Genome Sequencing Center for Infectious Disease"/>
            <person name="Wu L."/>
            <person name="Ma J."/>
        </authorList>
    </citation>
    <scope>NUCLEOTIDE SEQUENCE [LARGE SCALE GENOMIC DNA]</scope>
    <source>
        <strain evidence="13">CECT 8289</strain>
    </source>
</reference>
<name>A0ABV8QS32_9BACT</name>
<protein>
    <recommendedName>
        <fullName evidence="8">Endonuclease</fullName>
        <ecNumber evidence="8">3.1.30.-</ecNumber>
    </recommendedName>
</protein>
<evidence type="ECO:0000313" key="12">
    <source>
        <dbReference type="EMBL" id="MFC4263106.1"/>
    </source>
</evidence>
<keyword evidence="3 8" id="KW-0540">Nuclease</keyword>
<evidence type="ECO:0000259" key="10">
    <source>
        <dbReference type="SMART" id="SM00477"/>
    </source>
</evidence>
<comment type="cofactor">
    <cofactor evidence="1 8">
        <name>Mg(2+)</name>
        <dbReference type="ChEBI" id="CHEBI:18420"/>
    </cofactor>
</comment>
<keyword evidence="13" id="KW-1185">Reference proteome</keyword>
<dbReference type="RefSeq" id="WP_379709223.1">
    <property type="nucleotide sequence ID" value="NZ_JBHSCZ010000002.1"/>
</dbReference>
<evidence type="ECO:0000313" key="13">
    <source>
        <dbReference type="Proteomes" id="UP001595907"/>
    </source>
</evidence>
<dbReference type="SMART" id="SM00892">
    <property type="entry name" value="Endonuclease_NS"/>
    <property type="match status" value="1"/>
</dbReference>
<dbReference type="InterPro" id="IPR040255">
    <property type="entry name" value="Non-specific_endonuclease"/>
</dbReference>
<evidence type="ECO:0000256" key="1">
    <source>
        <dbReference type="ARBA" id="ARBA00001946"/>
    </source>
</evidence>
<accession>A0ABV8QS32</accession>
<comment type="caution">
    <text evidence="12">The sequence shown here is derived from an EMBL/GenBank/DDBJ whole genome shotgun (WGS) entry which is preliminary data.</text>
</comment>
<dbReference type="InterPro" id="IPR018524">
    <property type="entry name" value="DNA/RNA_endonuclease_AS"/>
</dbReference>
<keyword evidence="6 8" id="KW-0378">Hydrolase</keyword>
<dbReference type="InterPro" id="IPR001604">
    <property type="entry name" value="Endo_G_ENPP1-like_dom"/>
</dbReference>
<dbReference type="GO" id="GO:0004519">
    <property type="term" value="F:endonuclease activity"/>
    <property type="evidence" value="ECO:0007669"/>
    <property type="project" value="UniProtKB-KW"/>
</dbReference>
<keyword evidence="4 8" id="KW-0479">Metal-binding</keyword>
<feature type="domain" description="ENPP1-3/EXOG-like endonuclease/phosphodiesterase" evidence="10">
    <location>
        <begin position="60"/>
        <end position="267"/>
    </location>
</feature>